<feature type="non-terminal residue" evidence="1">
    <location>
        <position position="1"/>
    </location>
</feature>
<feature type="non-terminal residue" evidence="1">
    <location>
        <position position="199"/>
    </location>
</feature>
<reference evidence="1 2" key="1">
    <citation type="submission" date="2024-02" db="EMBL/GenBank/DDBJ databases">
        <authorList>
            <person name="Chen Y."/>
            <person name="Shah S."/>
            <person name="Dougan E. K."/>
            <person name="Thang M."/>
            <person name="Chan C."/>
        </authorList>
    </citation>
    <scope>NUCLEOTIDE SEQUENCE [LARGE SCALE GENOMIC DNA]</scope>
</reference>
<accession>A0ABP0KFS2</accession>
<proteinExistence type="predicted"/>
<name>A0ABP0KFS2_9DINO</name>
<gene>
    <name evidence="1" type="ORF">SCF082_LOCUS17108</name>
</gene>
<dbReference type="EMBL" id="CAXAMM010011200">
    <property type="protein sequence ID" value="CAK9025491.1"/>
    <property type="molecule type" value="Genomic_DNA"/>
</dbReference>
<organism evidence="1 2">
    <name type="scientific">Durusdinium trenchii</name>
    <dbReference type="NCBI Taxonomy" id="1381693"/>
    <lineage>
        <taxon>Eukaryota</taxon>
        <taxon>Sar</taxon>
        <taxon>Alveolata</taxon>
        <taxon>Dinophyceae</taxon>
        <taxon>Suessiales</taxon>
        <taxon>Symbiodiniaceae</taxon>
        <taxon>Durusdinium</taxon>
    </lineage>
</organism>
<keyword evidence="2" id="KW-1185">Reference proteome</keyword>
<dbReference type="Proteomes" id="UP001642464">
    <property type="component" value="Unassembled WGS sequence"/>
</dbReference>
<protein>
    <submittedName>
        <fullName evidence="1">Uncharacterized protein</fullName>
    </submittedName>
</protein>
<evidence type="ECO:0000313" key="2">
    <source>
        <dbReference type="Proteomes" id="UP001642464"/>
    </source>
</evidence>
<sequence>QVPVNFSMVCPPSPPVSLEQNPPIQFAKSAQAVPTKPILGRRYVPQDFNQQHLESKEPTMVRATTQLTAGVTYALPTKSASSSHLHGVRERSWDREDPFYKLRQEIQMQCKIHADMIRSEVSNMCQETGRRLQDVIDKMQDTRDEETGQVQTMMRALDMKVNECHQKLVELLNDDSSKPIHPADLEVFQKELEAERVCR</sequence>
<comment type="caution">
    <text evidence="1">The sequence shown here is derived from an EMBL/GenBank/DDBJ whole genome shotgun (WGS) entry which is preliminary data.</text>
</comment>
<evidence type="ECO:0000313" key="1">
    <source>
        <dbReference type="EMBL" id="CAK9025491.1"/>
    </source>
</evidence>